<dbReference type="AlphaFoldDB" id="A0A2T0RLE4"/>
<dbReference type="InterPro" id="IPR000209">
    <property type="entry name" value="Peptidase_S8/S53_dom"/>
</dbReference>
<evidence type="ECO:0000256" key="2">
    <source>
        <dbReference type="SAM" id="MobiDB-lite"/>
    </source>
</evidence>
<keyword evidence="3" id="KW-0812">Transmembrane</keyword>
<proteinExistence type="inferred from homology"/>
<evidence type="ECO:0000259" key="5">
    <source>
        <dbReference type="Pfam" id="PF00082"/>
    </source>
</evidence>
<dbReference type="EMBL" id="PVZG01000018">
    <property type="protein sequence ID" value="PRY22015.1"/>
    <property type="molecule type" value="Genomic_DNA"/>
</dbReference>
<gene>
    <name evidence="6" type="ORF">CLV70_11880</name>
</gene>
<keyword evidence="3" id="KW-1133">Transmembrane helix</keyword>
<feature type="domain" description="Peptidase S8/S53" evidence="5">
    <location>
        <begin position="105"/>
        <end position="306"/>
    </location>
</feature>
<comment type="caution">
    <text evidence="6">The sequence shown here is derived from an EMBL/GenBank/DDBJ whole genome shotgun (WGS) entry which is preliminary data.</text>
</comment>
<evidence type="ECO:0000256" key="3">
    <source>
        <dbReference type="SAM" id="Phobius"/>
    </source>
</evidence>
<dbReference type="Gene3D" id="3.40.50.200">
    <property type="entry name" value="Peptidase S8/S53 domain"/>
    <property type="match status" value="1"/>
</dbReference>
<keyword evidence="3" id="KW-0472">Membrane</keyword>
<evidence type="ECO:0000313" key="6">
    <source>
        <dbReference type="EMBL" id="PRY22015.1"/>
    </source>
</evidence>
<name>A0A2T0RLE4_9ACTN</name>
<sequence length="375" mass="38036">MIRYARALVAVLATLGVAVLPATPASAGPRDQQWYLDELHVPEAHRVTRGDGATIGLLTNAFPAAHPDLDGRVLPVMRRKGGLLGGVVEAPADYPVPDPLATAEMGLMVAGGGAGLLGVAPGAKVRPVICPGLAEDTDACLRWLVDDGVDVIDLSQAVFSGLGSGFDGIRYALAHDVVVVLALKDGAQLPAAQRKGVILVGGLDRGGKLAAGATPDNRVTVRAPGGDPVTSGPGSRPVTLDPSAPGGYGAPVTLGGDRAAAALVTGVVALIRARDPALDAPTTIDRLLRTAKDLGPPGRDDDFGHGLVDAGAAVTATTAPVASNPLGDPDEPANHWITWQRVLIAATVVLALAGLAAAIAVVLRRRRRNDGVPVA</sequence>
<protein>
    <recommendedName>
        <fullName evidence="5">Peptidase S8/S53 domain-containing protein</fullName>
    </recommendedName>
</protein>
<evidence type="ECO:0000256" key="4">
    <source>
        <dbReference type="SAM" id="SignalP"/>
    </source>
</evidence>
<feature type="transmembrane region" description="Helical" evidence="3">
    <location>
        <begin position="342"/>
        <end position="363"/>
    </location>
</feature>
<evidence type="ECO:0000256" key="1">
    <source>
        <dbReference type="PROSITE-ProRule" id="PRU01240"/>
    </source>
</evidence>
<evidence type="ECO:0000313" key="7">
    <source>
        <dbReference type="Proteomes" id="UP000239209"/>
    </source>
</evidence>
<dbReference type="SUPFAM" id="SSF52743">
    <property type="entry name" value="Subtilisin-like"/>
    <property type="match status" value="1"/>
</dbReference>
<organism evidence="6 7">
    <name type="scientific">Pseudosporangium ferrugineum</name>
    <dbReference type="NCBI Taxonomy" id="439699"/>
    <lineage>
        <taxon>Bacteria</taxon>
        <taxon>Bacillati</taxon>
        <taxon>Actinomycetota</taxon>
        <taxon>Actinomycetes</taxon>
        <taxon>Micromonosporales</taxon>
        <taxon>Micromonosporaceae</taxon>
        <taxon>Pseudosporangium</taxon>
    </lineage>
</organism>
<dbReference type="Pfam" id="PF00082">
    <property type="entry name" value="Peptidase_S8"/>
    <property type="match status" value="1"/>
</dbReference>
<keyword evidence="7" id="KW-1185">Reference proteome</keyword>
<dbReference type="GO" id="GO:0006508">
    <property type="term" value="P:proteolysis"/>
    <property type="evidence" value="ECO:0007669"/>
    <property type="project" value="InterPro"/>
</dbReference>
<dbReference type="PROSITE" id="PS51892">
    <property type="entry name" value="SUBTILASE"/>
    <property type="match status" value="1"/>
</dbReference>
<keyword evidence="4" id="KW-0732">Signal</keyword>
<dbReference type="RefSeq" id="WP_106130078.1">
    <property type="nucleotide sequence ID" value="NZ_PVZG01000018.1"/>
</dbReference>
<dbReference type="InterPro" id="IPR036852">
    <property type="entry name" value="Peptidase_S8/S53_dom_sf"/>
</dbReference>
<dbReference type="GO" id="GO:0004252">
    <property type="term" value="F:serine-type endopeptidase activity"/>
    <property type="evidence" value="ECO:0007669"/>
    <property type="project" value="InterPro"/>
</dbReference>
<comment type="caution">
    <text evidence="1">Lacks conserved residue(s) required for the propagation of feature annotation.</text>
</comment>
<accession>A0A2T0RLE4</accession>
<dbReference type="Proteomes" id="UP000239209">
    <property type="component" value="Unassembled WGS sequence"/>
</dbReference>
<reference evidence="6 7" key="1">
    <citation type="submission" date="2018-03" db="EMBL/GenBank/DDBJ databases">
        <title>Genomic Encyclopedia of Archaeal and Bacterial Type Strains, Phase II (KMG-II): from individual species to whole genera.</title>
        <authorList>
            <person name="Goeker M."/>
        </authorList>
    </citation>
    <scope>NUCLEOTIDE SEQUENCE [LARGE SCALE GENOMIC DNA]</scope>
    <source>
        <strain evidence="6 7">DSM 45348</strain>
    </source>
</reference>
<dbReference type="OrthoDB" id="9798386at2"/>
<feature type="region of interest" description="Disordered" evidence="2">
    <location>
        <begin position="211"/>
        <end position="237"/>
    </location>
</feature>
<comment type="similarity">
    <text evidence="1">Belongs to the peptidase S8 family.</text>
</comment>
<feature type="signal peptide" evidence="4">
    <location>
        <begin position="1"/>
        <end position="27"/>
    </location>
</feature>
<feature type="chain" id="PRO_5015616357" description="Peptidase S8/S53 domain-containing protein" evidence="4">
    <location>
        <begin position="28"/>
        <end position="375"/>
    </location>
</feature>